<feature type="signal peptide" evidence="1">
    <location>
        <begin position="1"/>
        <end position="19"/>
    </location>
</feature>
<dbReference type="AlphaFoldDB" id="A0A3P6H3C5"/>
<evidence type="ECO:0000313" key="2">
    <source>
        <dbReference type="EMBL" id="VDD60349.1"/>
    </source>
</evidence>
<protein>
    <recommendedName>
        <fullName evidence="3">AB hydrolase-1 domain-containing protein</fullName>
    </recommendedName>
</protein>
<proteinExistence type="predicted"/>
<sequence length="74" mass="8330">MDWFLYVHVFSNCWSLISLFTDEWHVGVTNRAGESDNPAEVSDSSCCDSNVFELVKEVKPRYHIACSMGGVLCP</sequence>
<feature type="chain" id="PRO_5018182581" description="AB hydrolase-1 domain-containing protein" evidence="1">
    <location>
        <begin position="20"/>
        <end position="74"/>
    </location>
</feature>
<accession>A0A3P6H3C5</accession>
<evidence type="ECO:0008006" key="3">
    <source>
        <dbReference type="Google" id="ProtNLM"/>
    </source>
</evidence>
<gene>
    <name evidence="2" type="ORF">BOLC6T35802H</name>
</gene>
<evidence type="ECO:0000256" key="1">
    <source>
        <dbReference type="SAM" id="SignalP"/>
    </source>
</evidence>
<keyword evidence="1" id="KW-0732">Signal</keyword>
<organism evidence="2">
    <name type="scientific">Brassica oleracea</name>
    <name type="common">Wild cabbage</name>
    <dbReference type="NCBI Taxonomy" id="3712"/>
    <lineage>
        <taxon>Eukaryota</taxon>
        <taxon>Viridiplantae</taxon>
        <taxon>Streptophyta</taxon>
        <taxon>Embryophyta</taxon>
        <taxon>Tracheophyta</taxon>
        <taxon>Spermatophyta</taxon>
        <taxon>Magnoliopsida</taxon>
        <taxon>eudicotyledons</taxon>
        <taxon>Gunneridae</taxon>
        <taxon>Pentapetalae</taxon>
        <taxon>rosids</taxon>
        <taxon>malvids</taxon>
        <taxon>Brassicales</taxon>
        <taxon>Brassicaceae</taxon>
        <taxon>Brassiceae</taxon>
        <taxon>Brassica</taxon>
    </lineage>
</organism>
<name>A0A3P6H3C5_BRAOL</name>
<dbReference type="EMBL" id="LR031880">
    <property type="protein sequence ID" value="VDD60349.1"/>
    <property type="molecule type" value="Genomic_DNA"/>
</dbReference>
<reference evidence="2" key="1">
    <citation type="submission" date="2018-11" db="EMBL/GenBank/DDBJ databases">
        <authorList>
            <consortium name="Genoscope - CEA"/>
            <person name="William W."/>
        </authorList>
    </citation>
    <scope>NUCLEOTIDE SEQUENCE</scope>
</reference>